<dbReference type="InterPro" id="IPR050219">
    <property type="entry name" value="DnaG_primase"/>
</dbReference>
<protein>
    <recommendedName>
        <fullName evidence="4">Zinc finger CHC2-type domain-containing protein</fullName>
    </recommendedName>
</protein>
<organism evidence="5 6">
    <name type="scientific">Candidatus Magnetoglobus multicellularis str. Araruama</name>
    <dbReference type="NCBI Taxonomy" id="890399"/>
    <lineage>
        <taxon>Bacteria</taxon>
        <taxon>Pseudomonadati</taxon>
        <taxon>Thermodesulfobacteriota</taxon>
        <taxon>Desulfobacteria</taxon>
        <taxon>Desulfobacterales</taxon>
        <taxon>Desulfobacteraceae</taxon>
        <taxon>Candidatus Magnetoglobus</taxon>
    </lineage>
</organism>
<dbReference type="GO" id="GO:0003677">
    <property type="term" value="F:DNA binding"/>
    <property type="evidence" value="ECO:0007669"/>
    <property type="project" value="InterPro"/>
</dbReference>
<reference evidence="6" key="1">
    <citation type="submission" date="2012-11" db="EMBL/GenBank/DDBJ databases">
        <authorList>
            <person name="Lucero-Rivera Y.E."/>
            <person name="Tovar-Ramirez D."/>
        </authorList>
    </citation>
    <scope>NUCLEOTIDE SEQUENCE [LARGE SCALE GENOMIC DNA]</scope>
    <source>
        <strain evidence="6">Araruama</strain>
    </source>
</reference>
<keyword evidence="2" id="KW-0863">Zinc-finger</keyword>
<evidence type="ECO:0000256" key="1">
    <source>
        <dbReference type="ARBA" id="ARBA00022723"/>
    </source>
</evidence>
<dbReference type="InterPro" id="IPR036977">
    <property type="entry name" value="DNA_primase_Znf_CHC2"/>
</dbReference>
<comment type="caution">
    <text evidence="5">The sequence shown here is derived from an EMBL/GenBank/DDBJ whole genome shotgun (WGS) entry which is preliminary data.</text>
</comment>
<accession>A0A1V1NVB5</accession>
<feature type="non-terminal residue" evidence="5">
    <location>
        <position position="252"/>
    </location>
</feature>
<dbReference type="Pfam" id="PF01807">
    <property type="entry name" value="Zn_ribbon_DnaG"/>
    <property type="match status" value="1"/>
</dbReference>
<dbReference type="InterPro" id="IPR037068">
    <property type="entry name" value="DNA_primase_core_N_sf"/>
</dbReference>
<dbReference type="SUPFAM" id="SSF56731">
    <property type="entry name" value="DNA primase core"/>
    <property type="match status" value="1"/>
</dbReference>
<dbReference type="AlphaFoldDB" id="A0A1V1NVB5"/>
<dbReference type="GO" id="GO:0006269">
    <property type="term" value="P:DNA replication, synthesis of primer"/>
    <property type="evidence" value="ECO:0007669"/>
    <property type="project" value="TreeGrafter"/>
</dbReference>
<sequence length="252" mass="29070">MSNDFDNTKPYILQVIEHQTGLKFKKIGNQYNLNPCPFCKHNDCFFVKSDNNDHFFKCQSCGEGGTVHDYIAKTTSLNLSEGLKLISDITGCQLQNTPNSTPKHKSNNIHEVIAKYYHQVFLQDAEKQKYQLQVRGHATETIKKQIIGVTDGRLHIHLKKEGYTEPESLQSGFISKENGILKDQYYPGVTVYPQIDINGNVGHFRFRNERKNKKFQLSNDYKNPEINFYNMPAFKQDHIYVVEGEHDAMSLM</sequence>
<gene>
    <name evidence="5" type="ORF">OMM_12715</name>
</gene>
<keyword evidence="1" id="KW-0479">Metal-binding</keyword>
<evidence type="ECO:0000313" key="5">
    <source>
        <dbReference type="EMBL" id="ETR66504.1"/>
    </source>
</evidence>
<evidence type="ECO:0000256" key="3">
    <source>
        <dbReference type="ARBA" id="ARBA00022833"/>
    </source>
</evidence>
<proteinExistence type="predicted"/>
<dbReference type="InterPro" id="IPR002694">
    <property type="entry name" value="Znf_CHC2"/>
</dbReference>
<dbReference type="Proteomes" id="UP000189670">
    <property type="component" value="Unassembled WGS sequence"/>
</dbReference>
<dbReference type="Gene3D" id="3.90.580.10">
    <property type="entry name" value="Zinc finger, CHC2-type domain"/>
    <property type="match status" value="1"/>
</dbReference>
<evidence type="ECO:0000259" key="4">
    <source>
        <dbReference type="Pfam" id="PF01807"/>
    </source>
</evidence>
<dbReference type="PANTHER" id="PTHR30313:SF2">
    <property type="entry name" value="DNA PRIMASE"/>
    <property type="match status" value="1"/>
</dbReference>
<dbReference type="GO" id="GO:0003899">
    <property type="term" value="F:DNA-directed RNA polymerase activity"/>
    <property type="evidence" value="ECO:0007669"/>
    <property type="project" value="InterPro"/>
</dbReference>
<evidence type="ECO:0000313" key="6">
    <source>
        <dbReference type="Proteomes" id="UP000189670"/>
    </source>
</evidence>
<dbReference type="Gene3D" id="3.90.980.10">
    <property type="entry name" value="DNA primase, catalytic core, N-terminal domain"/>
    <property type="match status" value="1"/>
</dbReference>
<feature type="domain" description="Zinc finger CHC2-type" evidence="4">
    <location>
        <begin position="11"/>
        <end position="96"/>
    </location>
</feature>
<dbReference type="GO" id="GO:0008270">
    <property type="term" value="F:zinc ion binding"/>
    <property type="evidence" value="ECO:0007669"/>
    <property type="project" value="UniProtKB-KW"/>
</dbReference>
<name>A0A1V1NVB5_9BACT</name>
<dbReference type="EMBL" id="ATBP01001942">
    <property type="protein sequence ID" value="ETR66504.1"/>
    <property type="molecule type" value="Genomic_DNA"/>
</dbReference>
<dbReference type="PANTHER" id="PTHR30313">
    <property type="entry name" value="DNA PRIMASE"/>
    <property type="match status" value="1"/>
</dbReference>
<evidence type="ECO:0000256" key="2">
    <source>
        <dbReference type="ARBA" id="ARBA00022771"/>
    </source>
</evidence>
<dbReference type="GO" id="GO:0005737">
    <property type="term" value="C:cytoplasm"/>
    <property type="evidence" value="ECO:0007669"/>
    <property type="project" value="TreeGrafter"/>
</dbReference>
<dbReference type="SUPFAM" id="SSF57783">
    <property type="entry name" value="Zinc beta-ribbon"/>
    <property type="match status" value="1"/>
</dbReference>
<keyword evidence="3" id="KW-0862">Zinc</keyword>